<evidence type="ECO:0000313" key="1">
    <source>
        <dbReference type="EMBL" id="RUQ70732.1"/>
    </source>
</evidence>
<dbReference type="PANTHER" id="PTHR34235">
    <property type="entry name" value="SLR1203 PROTEIN-RELATED"/>
    <property type="match status" value="1"/>
</dbReference>
<evidence type="ECO:0000313" key="2">
    <source>
        <dbReference type="Proteomes" id="UP000280346"/>
    </source>
</evidence>
<protein>
    <submittedName>
        <fullName evidence="1">DUF29 domain-containing protein</fullName>
    </submittedName>
</protein>
<accession>A0A3S0WUU4</accession>
<keyword evidence="2" id="KW-1185">Reference proteome</keyword>
<dbReference type="OrthoDB" id="425753at2"/>
<dbReference type="EMBL" id="RZIJ01000009">
    <property type="protein sequence ID" value="RUQ70732.1"/>
    <property type="molecule type" value="Genomic_DNA"/>
</dbReference>
<comment type="caution">
    <text evidence="1">The sequence shown here is derived from an EMBL/GenBank/DDBJ whole genome shotgun (WGS) entry which is preliminary data.</text>
</comment>
<dbReference type="Proteomes" id="UP000280346">
    <property type="component" value="Unassembled WGS sequence"/>
</dbReference>
<dbReference type="InterPro" id="IPR002636">
    <property type="entry name" value="DUF29"/>
</dbReference>
<dbReference type="RefSeq" id="WP_126998557.1">
    <property type="nucleotide sequence ID" value="NZ_CP173191.1"/>
</dbReference>
<dbReference type="Pfam" id="PF01724">
    <property type="entry name" value="DUF29"/>
    <property type="match status" value="1"/>
</dbReference>
<sequence length="157" mass="18162">MDSRIGYDTDFYAWTQEQARLLREAAQERPNTPIDWEHIAEELDIMGGQVKSAIRSHLATVIEHLLKLEHSPDPYPRRKWRVSVTKARRHLEEALEEHPSLHRWPAESLGKAWLDGHDDACQDDSLDIDALPADCPYALEDVRNPDWWPANRHGLEG</sequence>
<proteinExistence type="predicted"/>
<reference evidence="1 2" key="1">
    <citation type="submission" date="2018-12" db="EMBL/GenBank/DDBJ databases">
        <authorList>
            <person name="Yang Y."/>
        </authorList>
    </citation>
    <scope>NUCLEOTIDE SEQUENCE [LARGE SCALE GENOMIC DNA]</scope>
    <source>
        <strain evidence="1 2">GSF71</strain>
    </source>
</reference>
<gene>
    <name evidence="1" type="ORF">EJ913_13265</name>
</gene>
<organism evidence="1 2">
    <name type="scientific">Azospirillum doebereinerae</name>
    <dbReference type="NCBI Taxonomy" id="92933"/>
    <lineage>
        <taxon>Bacteria</taxon>
        <taxon>Pseudomonadati</taxon>
        <taxon>Pseudomonadota</taxon>
        <taxon>Alphaproteobacteria</taxon>
        <taxon>Rhodospirillales</taxon>
        <taxon>Azospirillaceae</taxon>
        <taxon>Azospirillum</taxon>
    </lineage>
</organism>
<name>A0A3S0WUU4_9PROT</name>
<dbReference type="AlphaFoldDB" id="A0A3S0WUU4"/>
<dbReference type="Gene3D" id="1.20.1220.20">
    <property type="entry name" value="Uncharcterised protein PF01724"/>
    <property type="match status" value="1"/>
</dbReference>